<keyword evidence="2 4" id="KW-0285">Flavoprotein</keyword>
<name>A0A841GY65_9BACT</name>
<dbReference type="Pfam" id="PF00441">
    <property type="entry name" value="Acyl-CoA_dh_1"/>
    <property type="match status" value="1"/>
</dbReference>
<evidence type="ECO:0000256" key="3">
    <source>
        <dbReference type="ARBA" id="ARBA00022827"/>
    </source>
</evidence>
<evidence type="ECO:0000313" key="8">
    <source>
        <dbReference type="EMBL" id="MBB6070700.1"/>
    </source>
</evidence>
<accession>A0A841GY65</accession>
<comment type="similarity">
    <text evidence="1 4">Belongs to the acyl-CoA dehydrogenase family.</text>
</comment>
<dbReference type="Gene3D" id="6.10.250.600">
    <property type="match status" value="1"/>
</dbReference>
<proteinExistence type="inferred from homology"/>
<keyword evidence="4" id="KW-0560">Oxidoreductase</keyword>
<evidence type="ECO:0000313" key="9">
    <source>
        <dbReference type="Proteomes" id="UP000582837"/>
    </source>
</evidence>
<dbReference type="GO" id="GO:0003995">
    <property type="term" value="F:acyl-CoA dehydrogenase activity"/>
    <property type="evidence" value="ECO:0007669"/>
    <property type="project" value="TreeGrafter"/>
</dbReference>
<dbReference type="SUPFAM" id="SSF47203">
    <property type="entry name" value="Acyl-CoA dehydrogenase C-terminal domain-like"/>
    <property type="match status" value="1"/>
</dbReference>
<dbReference type="AlphaFoldDB" id="A0A841GY65"/>
<dbReference type="PANTHER" id="PTHR42707">
    <property type="entry name" value="ACYL-COA DEHYDROGENASE"/>
    <property type="match status" value="1"/>
</dbReference>
<dbReference type="PANTHER" id="PTHR42707:SF2">
    <property type="entry name" value="ACD11 DEHYDROGENASE"/>
    <property type="match status" value="1"/>
</dbReference>
<protein>
    <submittedName>
        <fullName evidence="8">Alkylation response protein AidB-like acyl-CoA dehydrogenase</fullName>
    </submittedName>
</protein>
<evidence type="ECO:0000259" key="5">
    <source>
        <dbReference type="Pfam" id="PF00441"/>
    </source>
</evidence>
<evidence type="ECO:0000259" key="6">
    <source>
        <dbReference type="Pfam" id="PF02770"/>
    </source>
</evidence>
<dbReference type="Gene3D" id="1.20.140.10">
    <property type="entry name" value="Butyryl-CoA Dehydrogenase, subunit A, domain 3"/>
    <property type="match status" value="1"/>
</dbReference>
<dbReference type="SUPFAM" id="SSF56645">
    <property type="entry name" value="Acyl-CoA dehydrogenase NM domain-like"/>
    <property type="match status" value="1"/>
</dbReference>
<comment type="cofactor">
    <cofactor evidence="4">
        <name>FAD</name>
        <dbReference type="ChEBI" id="CHEBI:57692"/>
    </cofactor>
</comment>
<dbReference type="Gene3D" id="2.40.110.20">
    <property type="match status" value="1"/>
</dbReference>
<gene>
    <name evidence="8" type="ORF">HNQ61_002321</name>
</gene>
<dbReference type="InterPro" id="IPR009075">
    <property type="entry name" value="AcylCo_DH/oxidase_C"/>
</dbReference>
<dbReference type="InterPro" id="IPR052904">
    <property type="entry name" value="Acyl-CoA_dehydrogenase-like"/>
</dbReference>
<comment type="caution">
    <text evidence="8">The sequence shown here is derived from an EMBL/GenBank/DDBJ whole genome shotgun (WGS) entry which is preliminary data.</text>
</comment>
<feature type="domain" description="Acyl-CoA oxidase/dehydrogenase middle" evidence="6">
    <location>
        <begin position="169"/>
        <end position="269"/>
    </location>
</feature>
<dbReference type="Pfam" id="PF18158">
    <property type="entry name" value="AidB_N"/>
    <property type="match status" value="1"/>
</dbReference>
<dbReference type="InterPro" id="IPR041504">
    <property type="entry name" value="AidB_N"/>
</dbReference>
<dbReference type="InterPro" id="IPR009100">
    <property type="entry name" value="AcylCoA_DH/oxidase_NM_dom_sf"/>
</dbReference>
<evidence type="ECO:0000259" key="7">
    <source>
        <dbReference type="Pfam" id="PF18158"/>
    </source>
</evidence>
<dbReference type="Proteomes" id="UP000582837">
    <property type="component" value="Unassembled WGS sequence"/>
</dbReference>
<keyword evidence="9" id="KW-1185">Reference proteome</keyword>
<dbReference type="RefSeq" id="WP_170034580.1">
    <property type="nucleotide sequence ID" value="NZ_JABDTL010000001.1"/>
</dbReference>
<dbReference type="Pfam" id="PF02770">
    <property type="entry name" value="Acyl-CoA_dh_M"/>
    <property type="match status" value="1"/>
</dbReference>
<sequence>MPFTQTPPALANQYDDDRALLSLLARLLPPGVLAAVEPSLREMGRVSAELYPAQLADRASEPTLTQWDAWGNRVDRIELTPLWRQAERITAEHGVVAVAYERAHGALSRIHQFALAYLFTPSTDIYSCPLAMTDGAARALLASGNEELIARAVPHLTSRDPAAVWTSGQWMTETTGGSDVGRSETVARRDADGGWRLHGRKWFTSAATSQMALTLARPEGNPPGGAGLALFYLEPRDANGRLRNIRIDRLKEKLGTKKLPTAELTLDGVPAIPVGALSGGVRSIAPMLNVTRTWNAVSACALMRRGIALARDYAARREAFGTRLIHQPLHADTLAGLQAEFEGALHLTFRVAELLGRDEAGVMEEGDRPLLRVLTPLAKLTTARQSVSVTSEVVEAFGGAGYVEDTGIPMLLRDAQVLTIWEGTTNVLALDTLRALSSPGAPERLAAEAASLAAAVRDPSLRAVAESASSAIHGAMAWLGANVADRVMVEAGARRFALTLGRGMEAALLAAHAQWALDRGDARPAAAARRLAANGIDQLRSADVDDARLLAESPPRGMAERD</sequence>
<feature type="domain" description="Adaptive response protein AidB N-terminal" evidence="7">
    <location>
        <begin position="11"/>
        <end position="159"/>
    </location>
</feature>
<dbReference type="EMBL" id="JACHIA010000005">
    <property type="protein sequence ID" value="MBB6070700.1"/>
    <property type="molecule type" value="Genomic_DNA"/>
</dbReference>
<reference evidence="8 9" key="1">
    <citation type="submission" date="2020-08" db="EMBL/GenBank/DDBJ databases">
        <title>Genomic Encyclopedia of Type Strains, Phase IV (KMG-IV): sequencing the most valuable type-strain genomes for metagenomic binning, comparative biology and taxonomic classification.</title>
        <authorList>
            <person name="Goeker M."/>
        </authorList>
    </citation>
    <scope>NUCLEOTIDE SEQUENCE [LARGE SCALE GENOMIC DNA]</scope>
    <source>
        <strain evidence="8 9">DSM 29007</strain>
    </source>
</reference>
<dbReference type="InterPro" id="IPR006091">
    <property type="entry name" value="Acyl-CoA_Oxase/DH_mid-dom"/>
</dbReference>
<evidence type="ECO:0000256" key="1">
    <source>
        <dbReference type="ARBA" id="ARBA00009347"/>
    </source>
</evidence>
<evidence type="ECO:0000256" key="2">
    <source>
        <dbReference type="ARBA" id="ARBA00022630"/>
    </source>
</evidence>
<evidence type="ECO:0000256" key="4">
    <source>
        <dbReference type="RuleBase" id="RU362125"/>
    </source>
</evidence>
<keyword evidence="3 4" id="KW-0274">FAD</keyword>
<dbReference type="InterPro" id="IPR036250">
    <property type="entry name" value="AcylCo_DH-like_C"/>
</dbReference>
<organism evidence="8 9">
    <name type="scientific">Longimicrobium terrae</name>
    <dbReference type="NCBI Taxonomy" id="1639882"/>
    <lineage>
        <taxon>Bacteria</taxon>
        <taxon>Pseudomonadati</taxon>
        <taxon>Gemmatimonadota</taxon>
        <taxon>Longimicrobiia</taxon>
        <taxon>Longimicrobiales</taxon>
        <taxon>Longimicrobiaceae</taxon>
        <taxon>Longimicrobium</taxon>
    </lineage>
</organism>
<feature type="domain" description="Acyl-CoA dehydrogenase/oxidase C-terminal" evidence="5">
    <location>
        <begin position="280"/>
        <end position="434"/>
    </location>
</feature>